<keyword evidence="1" id="KW-0472">Membrane</keyword>
<evidence type="ECO:0000313" key="2">
    <source>
        <dbReference type="EMBL" id="PYF06813.1"/>
    </source>
</evidence>
<keyword evidence="3" id="KW-1185">Reference proteome</keyword>
<evidence type="ECO:0000313" key="3">
    <source>
        <dbReference type="Proteomes" id="UP000247416"/>
    </source>
</evidence>
<feature type="transmembrane region" description="Helical" evidence="1">
    <location>
        <begin position="34"/>
        <end position="62"/>
    </location>
</feature>
<dbReference type="EMBL" id="QJTJ01000007">
    <property type="protein sequence ID" value="PYF06813.1"/>
    <property type="molecule type" value="Genomic_DNA"/>
</dbReference>
<dbReference type="RefSeq" id="WP_107934491.1">
    <property type="nucleotide sequence ID" value="NZ_CP085009.1"/>
</dbReference>
<gene>
    <name evidence="2" type="ORF">BJ095_10747</name>
</gene>
<accession>A0A318TR45</accession>
<organism evidence="2 3">
    <name type="scientific">Ureibacillus chungkukjangi</name>
    <dbReference type="NCBI Taxonomy" id="1202712"/>
    <lineage>
        <taxon>Bacteria</taxon>
        <taxon>Bacillati</taxon>
        <taxon>Bacillota</taxon>
        <taxon>Bacilli</taxon>
        <taxon>Bacillales</taxon>
        <taxon>Caryophanaceae</taxon>
        <taxon>Ureibacillus</taxon>
    </lineage>
</organism>
<keyword evidence="1" id="KW-1133">Transmembrane helix</keyword>
<keyword evidence="1" id="KW-0812">Transmembrane</keyword>
<feature type="transmembrane region" description="Helical" evidence="1">
    <location>
        <begin position="69"/>
        <end position="87"/>
    </location>
</feature>
<dbReference type="AlphaFoldDB" id="A0A318TR45"/>
<reference evidence="2 3" key="1">
    <citation type="submission" date="2018-06" db="EMBL/GenBank/DDBJ databases">
        <title>Genomic Encyclopedia of Archaeal and Bacterial Type Strains, Phase II (KMG-II): from individual species to whole genera.</title>
        <authorList>
            <person name="Goeker M."/>
        </authorList>
    </citation>
    <scope>NUCLEOTIDE SEQUENCE [LARGE SCALE GENOMIC DNA]</scope>
    <source>
        <strain evidence="2 3">KACC 16626</strain>
    </source>
</reference>
<sequence length="129" mass="14571">MKNIKSSNFLFILGVFILVSAYLIQLVITSDIPVIFSISEAIFLQLVLFISTVLFIFASILLSKKSTRYVVIAMFTLIFVVTLSSFLTDTDAEYFTVSYALLTLPFVLQPLLLVLLNGFLIIKFRKVTE</sequence>
<feature type="transmembrane region" description="Helical" evidence="1">
    <location>
        <begin position="99"/>
        <end position="122"/>
    </location>
</feature>
<protein>
    <submittedName>
        <fullName evidence="2">Uncharacterized protein</fullName>
    </submittedName>
</protein>
<dbReference type="OrthoDB" id="10003986at2"/>
<evidence type="ECO:0000256" key="1">
    <source>
        <dbReference type="SAM" id="Phobius"/>
    </source>
</evidence>
<proteinExistence type="predicted"/>
<comment type="caution">
    <text evidence="2">The sequence shown here is derived from an EMBL/GenBank/DDBJ whole genome shotgun (WGS) entry which is preliminary data.</text>
</comment>
<name>A0A318TR45_9BACL</name>
<feature type="transmembrane region" description="Helical" evidence="1">
    <location>
        <begin position="9"/>
        <end position="28"/>
    </location>
</feature>
<dbReference type="Proteomes" id="UP000247416">
    <property type="component" value="Unassembled WGS sequence"/>
</dbReference>